<dbReference type="Gene3D" id="3.30.540.30">
    <property type="match status" value="3"/>
</dbReference>
<dbReference type="PANTHER" id="PTHR23422">
    <property type="entry name" value="DIPEPTIDYL PEPTIDASE III-RELATED"/>
    <property type="match status" value="1"/>
</dbReference>
<comment type="caution">
    <text evidence="3">The sequence shown here is derived from an EMBL/GenBank/DDBJ whole genome shotgun (WGS) entry which is preliminary data.</text>
</comment>
<evidence type="ECO:0000256" key="1">
    <source>
        <dbReference type="ARBA" id="ARBA00022723"/>
    </source>
</evidence>
<dbReference type="PANTHER" id="PTHR23422:SF11">
    <property type="entry name" value="DIPEPTIDYL PEPTIDASE 3"/>
    <property type="match status" value="1"/>
</dbReference>
<protein>
    <submittedName>
        <fullName evidence="3">Dipeptidyl-peptidase III</fullName>
    </submittedName>
</protein>
<keyword evidence="1" id="KW-0479">Metal-binding</keyword>
<dbReference type="GO" id="GO:0008239">
    <property type="term" value="F:dipeptidyl-peptidase activity"/>
    <property type="evidence" value="ECO:0007669"/>
    <property type="project" value="TreeGrafter"/>
</dbReference>
<dbReference type="AlphaFoldDB" id="A0AA40DB07"/>
<accession>A0AA40DB07</accession>
<keyword evidence="4" id="KW-1185">Reference proteome</keyword>
<dbReference type="GO" id="GO:0005737">
    <property type="term" value="C:cytoplasm"/>
    <property type="evidence" value="ECO:0007669"/>
    <property type="project" value="TreeGrafter"/>
</dbReference>
<dbReference type="Pfam" id="PF03571">
    <property type="entry name" value="Peptidase_M49"/>
    <property type="match status" value="1"/>
</dbReference>
<gene>
    <name evidence="3" type="ORF">QBC41DRAFT_321842</name>
</gene>
<sequence>MTDNTPSELWADSHAPICNIPVKDPFSALTEDEQLYAHFTSRAAFHGTRILLSQTSEESEGIYDLVMELYKQSNGDWNALAARAGVGAEDLGKFLDYAAMFLSNVGNYRSDGDTKFIPRIEQSALEKLSSISDTTNTLFNNVASKMYAHEPCRYGYSGDKQCASGFYPSELPITKDEVQAVQAFLDANGILPDNTRVRKVYRSPNDNKTAEYILHIASQQDGWQPTLATPLQLDLPGSPPISIQTSDYSNCLGNIITELQNARVHTANDTQKLMIDSLINAFRTGNHEDFKLAQTHWVKDQSPSVELVIGFIETYQDPHGVRGSWEGIVAIVNREQSRKFRQLTERSLEFIGLLPWNGTNVGLAEGALSQFESQTFIMPDFTSLDTVAFLKSEAPAGLNLPNFEDICRNVGSKNLEFGNVNAANPTDEDIPFIRKEDLELFRKHRERGFEVTTACHELLGHGSGRLFEESAAGTFNFDIQNRPINPLTGKPIDKWYRPGESWYGVFGGDANGIEECRAEGVGLLFLTNRDILAIFGYTDTSAILAEDVMYVGWLEVLYGAITGLVSWNPETKKWGQSHRRGQFALLRCILECGPDTLEIIESNGDIHISLNPARIRSHAVPAIAKLLLGLQVYRSTADVGNGVALLDRYAAVDDTFARYREIVSAKEIQRIQYVQPNTFVENGKVVLREYPSTREGIIQSWAERSV</sequence>
<name>A0AA40DB07_9PEZI</name>
<dbReference type="Proteomes" id="UP001174997">
    <property type="component" value="Unassembled WGS sequence"/>
</dbReference>
<evidence type="ECO:0000313" key="4">
    <source>
        <dbReference type="Proteomes" id="UP001174997"/>
    </source>
</evidence>
<dbReference type="EMBL" id="JAULSY010000056">
    <property type="protein sequence ID" value="KAK0668452.1"/>
    <property type="molecule type" value="Genomic_DNA"/>
</dbReference>
<reference evidence="3" key="1">
    <citation type="submission" date="2023-06" db="EMBL/GenBank/DDBJ databases">
        <title>Genome-scale phylogeny and comparative genomics of the fungal order Sordariales.</title>
        <authorList>
            <consortium name="Lawrence Berkeley National Laboratory"/>
            <person name="Hensen N."/>
            <person name="Bonometti L."/>
            <person name="Westerberg I."/>
            <person name="Brannstrom I.O."/>
            <person name="Guillou S."/>
            <person name="Cros-Aarteil S."/>
            <person name="Calhoun S."/>
            <person name="Haridas S."/>
            <person name="Kuo A."/>
            <person name="Mondo S."/>
            <person name="Pangilinan J."/>
            <person name="Riley R."/>
            <person name="Labutti K."/>
            <person name="Andreopoulos B."/>
            <person name="Lipzen A."/>
            <person name="Chen C."/>
            <person name="Yanf M."/>
            <person name="Daum C."/>
            <person name="Ng V."/>
            <person name="Clum A."/>
            <person name="Steindorff A."/>
            <person name="Ohm R."/>
            <person name="Martin F."/>
            <person name="Silar P."/>
            <person name="Natvig D."/>
            <person name="Lalanne C."/>
            <person name="Gautier V."/>
            <person name="Ament-Velasquez S.L."/>
            <person name="Kruys A."/>
            <person name="Hutchinson M.I."/>
            <person name="Powell A.J."/>
            <person name="Barry K."/>
            <person name="Miller A.N."/>
            <person name="Grigoriev I.V."/>
            <person name="Debuchy R."/>
            <person name="Gladieux P."/>
            <person name="Thoren M.H."/>
            <person name="Johannesson H."/>
        </authorList>
    </citation>
    <scope>NUCLEOTIDE SEQUENCE</scope>
    <source>
        <strain evidence="3">CBS 307.81</strain>
    </source>
</reference>
<evidence type="ECO:0000313" key="3">
    <source>
        <dbReference type="EMBL" id="KAK0668452.1"/>
    </source>
</evidence>
<evidence type="ECO:0000256" key="2">
    <source>
        <dbReference type="ARBA" id="ARBA00022801"/>
    </source>
</evidence>
<keyword evidence="2" id="KW-0378">Hydrolase</keyword>
<dbReference type="InterPro" id="IPR039461">
    <property type="entry name" value="Peptidase_M49"/>
</dbReference>
<organism evidence="3 4">
    <name type="scientific">Cercophora samala</name>
    <dbReference type="NCBI Taxonomy" id="330535"/>
    <lineage>
        <taxon>Eukaryota</taxon>
        <taxon>Fungi</taxon>
        <taxon>Dikarya</taxon>
        <taxon>Ascomycota</taxon>
        <taxon>Pezizomycotina</taxon>
        <taxon>Sordariomycetes</taxon>
        <taxon>Sordariomycetidae</taxon>
        <taxon>Sordariales</taxon>
        <taxon>Lasiosphaeriaceae</taxon>
        <taxon>Cercophora</taxon>
    </lineage>
</organism>
<dbReference type="GO" id="GO:0046872">
    <property type="term" value="F:metal ion binding"/>
    <property type="evidence" value="ECO:0007669"/>
    <property type="project" value="UniProtKB-KW"/>
</dbReference>
<proteinExistence type="predicted"/>